<keyword evidence="5 13" id="KW-0375">Hydrogen ion transport</keyword>
<evidence type="ECO:0000313" key="15">
    <source>
        <dbReference type="EMBL" id="QEP41163.1"/>
    </source>
</evidence>
<evidence type="ECO:0000256" key="1">
    <source>
        <dbReference type="ARBA" id="ARBA00005513"/>
    </source>
</evidence>
<dbReference type="EMBL" id="CP036246">
    <property type="protein sequence ID" value="QEP41163.1"/>
    <property type="molecule type" value="Genomic_DNA"/>
</dbReference>
<keyword evidence="8 13" id="KW-0472">Membrane</keyword>
<evidence type="ECO:0000256" key="7">
    <source>
        <dbReference type="ARBA" id="ARBA00023065"/>
    </source>
</evidence>
<keyword evidence="3 13" id="KW-0138">CF(0)</keyword>
<keyword evidence="2 13" id="KW-0813">Transport</keyword>
<dbReference type="GO" id="GO:0005886">
    <property type="term" value="C:plasma membrane"/>
    <property type="evidence" value="ECO:0007669"/>
    <property type="project" value="UniProtKB-SubCell"/>
</dbReference>
<evidence type="ECO:0000256" key="6">
    <source>
        <dbReference type="ARBA" id="ARBA00022989"/>
    </source>
</evidence>
<dbReference type="NCBIfam" id="NF006293">
    <property type="entry name" value="PRK08476.1"/>
    <property type="match status" value="1"/>
</dbReference>
<evidence type="ECO:0000256" key="9">
    <source>
        <dbReference type="ARBA" id="ARBA00023310"/>
    </source>
</evidence>
<dbReference type="Proteomes" id="UP000322644">
    <property type="component" value="Chromosome"/>
</dbReference>
<evidence type="ECO:0000256" key="3">
    <source>
        <dbReference type="ARBA" id="ARBA00022547"/>
    </source>
</evidence>
<dbReference type="Gene3D" id="6.10.250.1580">
    <property type="match status" value="1"/>
</dbReference>
<keyword evidence="4 13" id="KW-0812">Transmembrane</keyword>
<comment type="similarity">
    <text evidence="1 13 14">Belongs to the ATPase B chain family.</text>
</comment>
<keyword evidence="7 13" id="KW-0406">Ion transport</keyword>
<comment type="subcellular location">
    <subcellularLocation>
        <location evidence="13">Cell membrane</location>
        <topology evidence="13">Single-pass membrane protein</topology>
    </subcellularLocation>
    <subcellularLocation>
        <location evidence="12">Endomembrane system</location>
        <topology evidence="12">Single-pass membrane protein</topology>
    </subcellularLocation>
</comment>
<evidence type="ECO:0000313" key="16">
    <source>
        <dbReference type="Proteomes" id="UP000322644"/>
    </source>
</evidence>
<accession>A0A5C2HDY8</accession>
<dbReference type="PANTHER" id="PTHR33445:SF1">
    <property type="entry name" value="ATP SYNTHASE SUBUNIT B"/>
    <property type="match status" value="1"/>
</dbReference>
<proteinExistence type="inferred from homology"/>
<sequence>MNLLEISPILMLSSAIIFLVVLVILNSRLFRPLLNHMDMRSSQIKSDLEEAKSNSSDVDELLVEANEIISKAKREAASIREQAYKEAKDSADVKLASERLNLDTKVAEFKNSLQDEAKALKSSLLSSMPQFNDSLKNKLNSI</sequence>
<evidence type="ECO:0000256" key="14">
    <source>
        <dbReference type="RuleBase" id="RU003848"/>
    </source>
</evidence>
<dbReference type="RefSeq" id="WP_066247141.1">
    <property type="nucleotide sequence ID" value="NZ_CP036246.2"/>
</dbReference>
<protein>
    <recommendedName>
        <fullName evidence="13">ATP synthase subunit b</fullName>
    </recommendedName>
    <alternativeName>
        <fullName evidence="13">ATP synthase F(0) sector subunit b</fullName>
    </alternativeName>
    <alternativeName>
        <fullName evidence="13">ATPase subunit I</fullName>
    </alternativeName>
    <alternativeName>
        <fullName evidence="13">F-type ATPase subunit b</fullName>
        <shortName evidence="13">F-ATPase subunit b</shortName>
    </alternativeName>
</protein>
<dbReference type="GO" id="GO:0012505">
    <property type="term" value="C:endomembrane system"/>
    <property type="evidence" value="ECO:0007669"/>
    <property type="project" value="UniProtKB-SubCell"/>
</dbReference>
<evidence type="ECO:0000256" key="13">
    <source>
        <dbReference type="HAMAP-Rule" id="MF_01398"/>
    </source>
</evidence>
<keyword evidence="6 13" id="KW-1133">Transmembrane helix</keyword>
<organism evidence="15 16">
    <name type="scientific">Arcobacter porcinus</name>
    <dbReference type="NCBI Taxonomy" id="1935204"/>
    <lineage>
        <taxon>Bacteria</taxon>
        <taxon>Pseudomonadati</taxon>
        <taxon>Campylobacterota</taxon>
        <taxon>Epsilonproteobacteria</taxon>
        <taxon>Campylobacterales</taxon>
        <taxon>Arcobacteraceae</taxon>
        <taxon>Arcobacter</taxon>
    </lineage>
</organism>
<dbReference type="HAMAP" id="MF_01398">
    <property type="entry name" value="ATP_synth_b_bprime"/>
    <property type="match status" value="1"/>
</dbReference>
<evidence type="ECO:0000256" key="8">
    <source>
        <dbReference type="ARBA" id="ARBA00023136"/>
    </source>
</evidence>
<name>A0A5C2HDY8_9BACT</name>
<dbReference type="AlphaFoldDB" id="A0A5C2HDY8"/>
<dbReference type="InterPro" id="IPR050059">
    <property type="entry name" value="ATP_synthase_B_chain"/>
</dbReference>
<reference evidence="15 16" key="2">
    <citation type="submission" date="2019-09" db="EMBL/GenBank/DDBJ databases">
        <title>Taxonomic note: a critical rebuttal of the proposed division of the genus Arcobacter into six genera, emended descriptions of Arcobacter anaerophilus and the genus Arcobacter, and an assessment of genus-level boundaries for Epsilonproteobacteria using in silico genomic comparator tools.</title>
        <authorList>
            <person name="On S.L.W."/>
            <person name="Miller W.G."/>
            <person name="Biggs P."/>
            <person name="Cornelius A."/>
            <person name="Vandamme P."/>
        </authorList>
    </citation>
    <scope>NUCLEOTIDE SEQUENCE [LARGE SCALE GENOMIC DNA]</scope>
    <source>
        <strain evidence="15 16">CCUG 56899</strain>
    </source>
</reference>
<comment type="function">
    <text evidence="10 13">F(1)F(0) ATP synthase produces ATP from ADP in the presence of a proton or sodium gradient. F-type ATPases consist of two structural domains, F(1) containing the extramembraneous catalytic core and F(0) containing the membrane proton channel, linked together by a central stalk and a peripheral stalk. During catalysis, ATP synthesis in the catalytic domain of F(1) is coupled via a rotary mechanism of the central stalk subunits to proton translocation.</text>
</comment>
<dbReference type="CDD" id="cd06503">
    <property type="entry name" value="ATP-synt_Fo_b"/>
    <property type="match status" value="1"/>
</dbReference>
<evidence type="ECO:0000256" key="2">
    <source>
        <dbReference type="ARBA" id="ARBA00022448"/>
    </source>
</evidence>
<evidence type="ECO:0000256" key="4">
    <source>
        <dbReference type="ARBA" id="ARBA00022692"/>
    </source>
</evidence>
<keyword evidence="9 13" id="KW-0066">ATP synthesis</keyword>
<dbReference type="PANTHER" id="PTHR33445">
    <property type="entry name" value="ATP SYNTHASE SUBUNIT B', CHLOROPLASTIC"/>
    <property type="match status" value="1"/>
</dbReference>
<evidence type="ECO:0000256" key="11">
    <source>
        <dbReference type="ARBA" id="ARBA00025614"/>
    </source>
</evidence>
<comment type="subunit">
    <text evidence="13">F-type ATPases have 2 components, F(1) - the catalytic core - and F(0) - the membrane proton channel. F(1) has five subunits: alpha(3), beta(3), gamma(1), delta(1), epsilon(1). F(0) has three main subunits: a(1), b(2) and c(10-14). The alpha and beta chains form an alternating ring which encloses part of the gamma chain. F(1) is attached to F(0) by a central stalk formed by the gamma and epsilon chains, while a peripheral stalk is formed by the delta and b chains.</text>
</comment>
<feature type="transmembrane region" description="Helical" evidence="13">
    <location>
        <begin position="6"/>
        <end position="30"/>
    </location>
</feature>
<evidence type="ECO:0000256" key="12">
    <source>
        <dbReference type="ARBA" id="ARBA00037847"/>
    </source>
</evidence>
<keyword evidence="13" id="KW-1003">Cell membrane</keyword>
<evidence type="ECO:0000256" key="10">
    <source>
        <dbReference type="ARBA" id="ARBA00025198"/>
    </source>
</evidence>
<reference evidence="15 16" key="1">
    <citation type="submission" date="2019-09" db="EMBL/GenBank/DDBJ databases">
        <title>Complete genome sequencing of four Arcobacter species reveals a diverse suite of mobile elements.</title>
        <authorList>
            <person name="Miller W.G."/>
            <person name="Yee E."/>
            <person name="Bono J.L."/>
        </authorList>
    </citation>
    <scope>NUCLEOTIDE SEQUENCE [LARGE SCALE GENOMIC DNA]</scope>
    <source>
        <strain evidence="15 16">CCUG 56899</strain>
    </source>
</reference>
<comment type="function">
    <text evidence="11">Component of the F(0) channel, it forms part of the peripheral stalk, linking F(1) to F(0). The b'-subunit is a diverged and duplicated form of b found in plants and photosynthetic bacteria.</text>
</comment>
<dbReference type="GO" id="GO:0046933">
    <property type="term" value="F:proton-transporting ATP synthase activity, rotational mechanism"/>
    <property type="evidence" value="ECO:0007669"/>
    <property type="project" value="UniProtKB-UniRule"/>
</dbReference>
<gene>
    <name evidence="15" type="primary">atpF'</name>
    <name evidence="13" type="synonym">atpF</name>
    <name evidence="15" type="ORF">APORC_1591</name>
</gene>
<dbReference type="Pfam" id="PF00430">
    <property type="entry name" value="ATP-synt_B"/>
    <property type="match status" value="1"/>
</dbReference>
<evidence type="ECO:0000256" key="5">
    <source>
        <dbReference type="ARBA" id="ARBA00022781"/>
    </source>
</evidence>
<dbReference type="GO" id="GO:0045259">
    <property type="term" value="C:proton-transporting ATP synthase complex"/>
    <property type="evidence" value="ECO:0007669"/>
    <property type="project" value="UniProtKB-KW"/>
</dbReference>
<dbReference type="KEGG" id="apoc:APORC_1591"/>
<dbReference type="GO" id="GO:0046961">
    <property type="term" value="F:proton-transporting ATPase activity, rotational mechanism"/>
    <property type="evidence" value="ECO:0007669"/>
    <property type="project" value="TreeGrafter"/>
</dbReference>
<dbReference type="InterPro" id="IPR002146">
    <property type="entry name" value="ATP_synth_b/b'su_bac/chlpt"/>
</dbReference>